<dbReference type="InterPro" id="IPR051030">
    <property type="entry name" value="Vitamin_B12-ABC_binding"/>
</dbReference>
<dbReference type="Proteomes" id="UP000535511">
    <property type="component" value="Unassembled WGS sequence"/>
</dbReference>
<protein>
    <submittedName>
        <fullName evidence="2">Iron complex transport system substrate-binding protein</fullName>
    </submittedName>
</protein>
<evidence type="ECO:0000259" key="1">
    <source>
        <dbReference type="PROSITE" id="PS50983"/>
    </source>
</evidence>
<feature type="domain" description="Fe/B12 periplasmic-binding" evidence="1">
    <location>
        <begin position="2"/>
        <end position="283"/>
    </location>
</feature>
<dbReference type="RefSeq" id="WP_179664595.1">
    <property type="nucleotide sequence ID" value="NZ_JACCBG010000001.1"/>
</dbReference>
<dbReference type="SUPFAM" id="SSF53807">
    <property type="entry name" value="Helical backbone' metal receptor"/>
    <property type="match status" value="1"/>
</dbReference>
<reference evidence="2 3" key="1">
    <citation type="submission" date="2020-07" db="EMBL/GenBank/DDBJ databases">
        <title>Sequencing the genomes of 1000 actinobacteria strains.</title>
        <authorList>
            <person name="Klenk H.-P."/>
        </authorList>
    </citation>
    <scope>NUCLEOTIDE SEQUENCE [LARGE SCALE GENOMIC DNA]</scope>
    <source>
        <strain evidence="2 3">DSM 21350</strain>
    </source>
</reference>
<dbReference type="PANTHER" id="PTHR42860">
    <property type="entry name" value="VITAMIN B12-BINDING PROTEIN"/>
    <property type="match status" value="1"/>
</dbReference>
<sequence>MRIVSLLPSTTEILFAIGAGPDVIGVTFECDHPAEARTRRIVSTSAMPAGLTPAEIDAFVSGAMARGEDLYHLDAGALADLDADLVVTQDLCAVCAVDVSVVDDALAHLGCTAEVLTIDPHTMDEVFGSIEALGRATGHEAEATTLVGSLRGRLDVVRRRVAGRSRPRVMLLEWTDPPFAPGHWVPEMIEAAGGTPLLAEPGAKSQRVTWQAVHAARPEVVVVAPCGYDLAGATALADDLVASGVLPPGVPVHPVDANAAWARPGTRLVDGVEELAAILHPHR</sequence>
<dbReference type="PANTHER" id="PTHR42860:SF1">
    <property type="entry name" value="VITAMIN B12-BINDING PROTEIN"/>
    <property type="match status" value="1"/>
</dbReference>
<accession>A0A7Y9JBI9</accession>
<comment type="caution">
    <text evidence="2">The sequence shown here is derived from an EMBL/GenBank/DDBJ whole genome shotgun (WGS) entry which is preliminary data.</text>
</comment>
<keyword evidence="3" id="KW-1185">Reference proteome</keyword>
<dbReference type="InterPro" id="IPR002491">
    <property type="entry name" value="ABC_transptr_periplasmic_BD"/>
</dbReference>
<name>A0A7Y9JBI9_9ACTN</name>
<evidence type="ECO:0000313" key="2">
    <source>
        <dbReference type="EMBL" id="NYD43030.1"/>
    </source>
</evidence>
<gene>
    <name evidence="2" type="ORF">BJZ21_003113</name>
</gene>
<dbReference type="EMBL" id="JACCBG010000001">
    <property type="protein sequence ID" value="NYD43030.1"/>
    <property type="molecule type" value="Genomic_DNA"/>
</dbReference>
<evidence type="ECO:0000313" key="3">
    <source>
        <dbReference type="Proteomes" id="UP000535511"/>
    </source>
</evidence>
<dbReference type="Pfam" id="PF01497">
    <property type="entry name" value="Peripla_BP_2"/>
    <property type="match status" value="1"/>
</dbReference>
<dbReference type="Gene3D" id="3.40.50.1980">
    <property type="entry name" value="Nitrogenase molybdenum iron protein domain"/>
    <property type="match status" value="2"/>
</dbReference>
<organism evidence="2 3">
    <name type="scientific">Nocardioides panaciterrulae</name>
    <dbReference type="NCBI Taxonomy" id="661492"/>
    <lineage>
        <taxon>Bacteria</taxon>
        <taxon>Bacillati</taxon>
        <taxon>Actinomycetota</taxon>
        <taxon>Actinomycetes</taxon>
        <taxon>Propionibacteriales</taxon>
        <taxon>Nocardioidaceae</taxon>
        <taxon>Nocardioides</taxon>
    </lineage>
</organism>
<proteinExistence type="predicted"/>
<dbReference type="AlphaFoldDB" id="A0A7Y9JBI9"/>
<dbReference type="PROSITE" id="PS50983">
    <property type="entry name" value="FE_B12_PBP"/>
    <property type="match status" value="1"/>
</dbReference>